<dbReference type="GO" id="GO:0016747">
    <property type="term" value="F:acyltransferase activity, transferring groups other than amino-acyl groups"/>
    <property type="evidence" value="ECO:0007669"/>
    <property type="project" value="InterPro"/>
</dbReference>
<evidence type="ECO:0000259" key="1">
    <source>
        <dbReference type="PROSITE" id="PS51186"/>
    </source>
</evidence>
<accession>A0A0B2A9V9</accession>
<dbReference type="SUPFAM" id="SSF55729">
    <property type="entry name" value="Acyl-CoA N-acyltransferases (Nat)"/>
    <property type="match status" value="1"/>
</dbReference>
<dbReference type="Gene3D" id="3.40.630.30">
    <property type="match status" value="1"/>
</dbReference>
<proteinExistence type="predicted"/>
<feature type="domain" description="N-acetyltransferase" evidence="1">
    <location>
        <begin position="10"/>
        <end position="184"/>
    </location>
</feature>
<protein>
    <recommendedName>
        <fullName evidence="1">N-acetyltransferase domain-containing protein</fullName>
    </recommendedName>
</protein>
<evidence type="ECO:0000313" key="2">
    <source>
        <dbReference type="EMBL" id="KHK98322.1"/>
    </source>
</evidence>
<dbReference type="Proteomes" id="UP000031030">
    <property type="component" value="Unassembled WGS sequence"/>
</dbReference>
<dbReference type="InterPro" id="IPR016181">
    <property type="entry name" value="Acyl_CoA_acyltransferase"/>
</dbReference>
<dbReference type="RefSeq" id="WP_039396623.1">
    <property type="nucleotide sequence ID" value="NZ_JTDK01000006.1"/>
</dbReference>
<dbReference type="AlphaFoldDB" id="A0A0B2A9V9"/>
<dbReference type="PANTHER" id="PTHR43792:SF1">
    <property type="entry name" value="N-ACETYLTRANSFERASE DOMAIN-CONTAINING PROTEIN"/>
    <property type="match status" value="1"/>
</dbReference>
<name>A0A0B2A9V9_9MICO</name>
<evidence type="ECO:0000313" key="3">
    <source>
        <dbReference type="Proteomes" id="UP000031030"/>
    </source>
</evidence>
<sequence length="185" mass="20497">MTTTLQTARLLLRPWTTSDADVDFLFDMYARWDVQRYIGREPRVVADRAEALERAQRWATAESGIPGLPGVLAVTDLATGHRYGSVLLKSLPASAETEPLPPSGETEVGWHLHPDAWGRGIASESAARMLQEAWRGGLVRVLAVTHPDNRASQAVARRIGMRDRGLTDRFYNTTCALFEVDRPAT</sequence>
<dbReference type="EMBL" id="JTDK01000006">
    <property type="protein sequence ID" value="KHK98322.1"/>
    <property type="molecule type" value="Genomic_DNA"/>
</dbReference>
<dbReference type="InterPro" id="IPR051531">
    <property type="entry name" value="N-acetyltransferase"/>
</dbReference>
<reference evidence="2 3" key="1">
    <citation type="submission" date="2014-11" db="EMBL/GenBank/DDBJ databases">
        <title>Genome sequence of Microbacterium mangrovi MUSC 115(T).</title>
        <authorList>
            <person name="Lee L.-H."/>
        </authorList>
    </citation>
    <scope>NUCLEOTIDE SEQUENCE [LARGE SCALE GENOMIC DNA]</scope>
    <source>
        <strain evidence="2 3">MUSC 115</strain>
    </source>
</reference>
<keyword evidence="3" id="KW-1185">Reference proteome</keyword>
<dbReference type="OrthoDB" id="9796171at2"/>
<dbReference type="PROSITE" id="PS51186">
    <property type="entry name" value="GNAT"/>
    <property type="match status" value="1"/>
</dbReference>
<gene>
    <name evidence="2" type="ORF">LK09_04670</name>
</gene>
<dbReference type="Pfam" id="PF13302">
    <property type="entry name" value="Acetyltransf_3"/>
    <property type="match status" value="1"/>
</dbReference>
<dbReference type="InterPro" id="IPR000182">
    <property type="entry name" value="GNAT_dom"/>
</dbReference>
<dbReference type="STRING" id="1348253.LK09_04670"/>
<organism evidence="2 3">
    <name type="scientific">Microbacterium mangrovi</name>
    <dbReference type="NCBI Taxonomy" id="1348253"/>
    <lineage>
        <taxon>Bacteria</taxon>
        <taxon>Bacillati</taxon>
        <taxon>Actinomycetota</taxon>
        <taxon>Actinomycetes</taxon>
        <taxon>Micrococcales</taxon>
        <taxon>Microbacteriaceae</taxon>
        <taxon>Microbacterium</taxon>
    </lineage>
</organism>
<dbReference type="PANTHER" id="PTHR43792">
    <property type="entry name" value="GNAT FAMILY, PUTATIVE (AFU_ORTHOLOGUE AFUA_3G00765)-RELATED-RELATED"/>
    <property type="match status" value="1"/>
</dbReference>
<comment type="caution">
    <text evidence="2">The sequence shown here is derived from an EMBL/GenBank/DDBJ whole genome shotgun (WGS) entry which is preliminary data.</text>
</comment>